<reference evidence="4" key="1">
    <citation type="submission" date="2010-08" db="EMBL/GenBank/DDBJ databases">
        <title>Genome sequence of Parvularcula bermudensis HTCC2503.</title>
        <authorList>
            <person name="Kang D.-M."/>
            <person name="Oh H.-M."/>
            <person name="Cho J.-C."/>
        </authorList>
    </citation>
    <scope>NUCLEOTIDE SEQUENCE [LARGE SCALE GENOMIC DNA]</scope>
    <source>
        <strain evidence="4">ATCC BAA-594 / HTCC2503 / KCTC 12087</strain>
    </source>
</reference>
<dbReference type="NCBIfam" id="NF003708">
    <property type="entry name" value="PRK05325.1-3"/>
    <property type="match status" value="1"/>
</dbReference>
<dbReference type="PANTHER" id="PTHR30510">
    <property type="entry name" value="UPF0229 PROTEIN YEAH"/>
    <property type="match status" value="1"/>
</dbReference>
<dbReference type="STRING" id="314260.PB2503_02607"/>
<dbReference type="HAMAP" id="MF_01232">
    <property type="entry name" value="UPF0229"/>
    <property type="match status" value="1"/>
</dbReference>
<dbReference type="KEGG" id="pbr:PB2503_02607"/>
<dbReference type="HOGENOM" id="CLU_049702_0_0_5"/>
<dbReference type="AlphaFoldDB" id="E0TCK9"/>
<organism evidence="3 4">
    <name type="scientific">Parvularcula bermudensis (strain ATCC BAA-594 / HTCC2503 / KCTC 12087)</name>
    <dbReference type="NCBI Taxonomy" id="314260"/>
    <lineage>
        <taxon>Bacteria</taxon>
        <taxon>Pseudomonadati</taxon>
        <taxon>Pseudomonadota</taxon>
        <taxon>Alphaproteobacteria</taxon>
        <taxon>Parvularculales</taxon>
        <taxon>Parvularculaceae</taxon>
        <taxon>Parvularcula</taxon>
    </lineage>
</organism>
<dbReference type="Proteomes" id="UP000001302">
    <property type="component" value="Chromosome"/>
</dbReference>
<gene>
    <name evidence="3" type="ordered locus">PB2503_02607</name>
</gene>
<comment type="similarity">
    <text evidence="1">Belongs to the UPF0229 family.</text>
</comment>
<proteinExistence type="inferred from homology"/>
<reference evidence="3 4" key="2">
    <citation type="journal article" date="2011" name="J. Bacteriol.">
        <title>Complete genome sequence of strain HTCC2503T of Parvularcula bermudensis, the type species of the order "Parvularculales" in the class Alphaproteobacteria.</title>
        <authorList>
            <person name="Oh H.M."/>
            <person name="Kang I."/>
            <person name="Vergin K.L."/>
            <person name="Kang D."/>
            <person name="Rhee K.H."/>
            <person name="Giovannoni S.J."/>
            <person name="Cho J.C."/>
        </authorList>
    </citation>
    <scope>NUCLEOTIDE SEQUENCE [LARGE SCALE GENOMIC DNA]</scope>
    <source>
        <strain evidence="4">ATCC BAA-594 / HTCC2503 / KCTC 12087</strain>
    </source>
</reference>
<dbReference type="eggNOG" id="COG2718">
    <property type="taxonomic scope" value="Bacteria"/>
</dbReference>
<dbReference type="NCBIfam" id="NF003707">
    <property type="entry name" value="PRK05325.1-2"/>
    <property type="match status" value="1"/>
</dbReference>
<dbReference type="PANTHER" id="PTHR30510:SF2">
    <property type="entry name" value="UPF0229 PROTEIN YEAH"/>
    <property type="match status" value="1"/>
</dbReference>
<evidence type="ECO:0000313" key="4">
    <source>
        <dbReference type="Proteomes" id="UP000001302"/>
    </source>
</evidence>
<feature type="region of interest" description="Disordered" evidence="2">
    <location>
        <begin position="84"/>
        <end position="156"/>
    </location>
</feature>
<dbReference type="Pfam" id="PF04285">
    <property type="entry name" value="DUF444"/>
    <property type="match status" value="1"/>
</dbReference>
<dbReference type="EMBL" id="CP002156">
    <property type="protein sequence ID" value="ADM08598.1"/>
    <property type="molecule type" value="Genomic_DNA"/>
</dbReference>
<feature type="region of interest" description="Disordered" evidence="2">
    <location>
        <begin position="1"/>
        <end position="24"/>
    </location>
</feature>
<evidence type="ECO:0000256" key="2">
    <source>
        <dbReference type="SAM" id="MobiDB-lite"/>
    </source>
</evidence>
<evidence type="ECO:0000256" key="1">
    <source>
        <dbReference type="HAMAP-Rule" id="MF_01232"/>
    </source>
</evidence>
<keyword evidence="4" id="KW-1185">Reference proteome</keyword>
<protein>
    <recommendedName>
        <fullName evidence="1">UPF0229 protein PB2503_02607</fullName>
    </recommendedName>
</protein>
<feature type="compositionally biased region" description="Basic and acidic residues" evidence="2">
    <location>
        <begin position="104"/>
        <end position="134"/>
    </location>
</feature>
<evidence type="ECO:0000313" key="3">
    <source>
        <dbReference type="EMBL" id="ADM08598.1"/>
    </source>
</evidence>
<feature type="compositionally biased region" description="Basic and acidic residues" evidence="2">
    <location>
        <begin position="84"/>
        <end position="94"/>
    </location>
</feature>
<accession>E0TCK9</accession>
<dbReference type="SUPFAM" id="SSF53300">
    <property type="entry name" value="vWA-like"/>
    <property type="match status" value="1"/>
</dbReference>
<name>E0TCK9_PARBH</name>
<dbReference type="InterPro" id="IPR006698">
    <property type="entry name" value="UPF0229"/>
</dbReference>
<sequence length="480" mass="54993">MDGVLPAGHRPIEPPLPLPRDETARDRPFSFAGAFLGEWAYAGEMSHFIDRRLNPKGKSLANRQRFLRRAKTQIKDAVAKSLKDRSVKELEKSGKISIPSKSTAEPRFRLDPASGRREHVHPGNKEFAQGDRLRKPPSSRGRGGKEASDSGDGEDNFSFTLTQDEFLDIFFEDLELPNLVKTSLKDMTTWKHRRSGITVAGAPTNLNLVRTMRNAQGRRLALGRPSSQEISELKERLFALEVIAQPTEEQRAEQQAVLTKLEELEARRRWAPYIDPLDVRYNAFTPEPVPMTAAVMFCLMDVSGSMGEREKDLAKRFYMLLYLFLKRRYEKVEVIFIRHTHHAEEVDEETFFYSRQSGGTIVSTAIEVMQDIQRERFPTGQWNIYVAQASDGYTQPGDAKRCVELLNTEVLPIIQYYAYIEILDEREMDVFSDPDAGAELWRAYRSISDNRFAQTRIAHPRDIFPVFRELFSKDREGKAA</sequence>
<dbReference type="InterPro" id="IPR036465">
    <property type="entry name" value="vWFA_dom_sf"/>
</dbReference>